<feature type="compositionally biased region" description="Basic residues" evidence="1">
    <location>
        <begin position="131"/>
        <end position="154"/>
    </location>
</feature>
<evidence type="ECO:0000313" key="3">
    <source>
        <dbReference type="Proteomes" id="UP001234178"/>
    </source>
</evidence>
<evidence type="ECO:0008006" key="4">
    <source>
        <dbReference type="Google" id="ProtNLM"/>
    </source>
</evidence>
<evidence type="ECO:0000313" key="2">
    <source>
        <dbReference type="EMBL" id="KAK4045235.1"/>
    </source>
</evidence>
<name>A0ABR0B9H4_9CRUS</name>
<protein>
    <recommendedName>
        <fullName evidence="4">DNA methylase N-4/N-6 domain-containing protein</fullName>
    </recommendedName>
</protein>
<keyword evidence="3" id="KW-1185">Reference proteome</keyword>
<accession>A0ABR0B9H4</accession>
<proteinExistence type="predicted"/>
<reference evidence="2 3" key="1">
    <citation type="journal article" date="2023" name="Nucleic Acids Res.">
        <title>The hologenome of Daphnia magna reveals possible DNA methylation and microbiome-mediated evolution of the host genome.</title>
        <authorList>
            <person name="Chaturvedi A."/>
            <person name="Li X."/>
            <person name="Dhandapani V."/>
            <person name="Marshall H."/>
            <person name="Kissane S."/>
            <person name="Cuenca-Cambronero M."/>
            <person name="Asole G."/>
            <person name="Calvet F."/>
            <person name="Ruiz-Romero M."/>
            <person name="Marangio P."/>
            <person name="Guigo R."/>
            <person name="Rago D."/>
            <person name="Mirbahai L."/>
            <person name="Eastwood N."/>
            <person name="Colbourne J.K."/>
            <person name="Zhou J."/>
            <person name="Mallon E."/>
            <person name="Orsini L."/>
        </authorList>
    </citation>
    <scope>NUCLEOTIDE SEQUENCE [LARGE SCALE GENOMIC DNA]</scope>
    <source>
        <strain evidence="2">LRV0_1</strain>
    </source>
</reference>
<feature type="compositionally biased region" description="Basic residues" evidence="1">
    <location>
        <begin position="94"/>
        <end position="119"/>
    </location>
</feature>
<gene>
    <name evidence="2" type="ORF">OUZ56_032643</name>
</gene>
<organism evidence="2 3">
    <name type="scientific">Daphnia magna</name>
    <dbReference type="NCBI Taxonomy" id="35525"/>
    <lineage>
        <taxon>Eukaryota</taxon>
        <taxon>Metazoa</taxon>
        <taxon>Ecdysozoa</taxon>
        <taxon>Arthropoda</taxon>
        <taxon>Crustacea</taxon>
        <taxon>Branchiopoda</taxon>
        <taxon>Diplostraca</taxon>
        <taxon>Cladocera</taxon>
        <taxon>Anomopoda</taxon>
        <taxon>Daphniidae</taxon>
        <taxon>Daphnia</taxon>
    </lineage>
</organism>
<evidence type="ECO:0000256" key="1">
    <source>
        <dbReference type="SAM" id="MobiDB-lite"/>
    </source>
</evidence>
<feature type="compositionally biased region" description="Basic and acidic residues" evidence="1">
    <location>
        <begin position="83"/>
        <end position="93"/>
    </location>
</feature>
<feature type="region of interest" description="Disordered" evidence="1">
    <location>
        <begin position="83"/>
        <end position="166"/>
    </location>
</feature>
<sequence length="287" mass="32011">MKKFHVLGVLRGGKRRVLESFDDLSAARKRLHPRFSPAGYVVVDSAGTRFAERSTKRTTSKAYVGEDESVRRVDVEEHAIADRIGRGARERPAPRRRCPRRHRHDRRREHAAAHRRLRRPSGGCAGPPRRAVGRLRPRPPRRSRARRRRPRRGPRSPIRPPAVPFPARSKALVQPVDADASSAAALAPEAVLRARVAELEAIVGKRARKKKRRPDDFYETPQWCVQEVLRRLPDGAVFDPCAGTGAILRACILAGRYAHGVELDVGRASSPVPGVGSRLAGRWARCA</sequence>
<dbReference type="SUPFAM" id="SSF53335">
    <property type="entry name" value="S-adenosyl-L-methionine-dependent methyltransferases"/>
    <property type="match status" value="1"/>
</dbReference>
<dbReference type="Proteomes" id="UP001234178">
    <property type="component" value="Unassembled WGS sequence"/>
</dbReference>
<dbReference type="EMBL" id="JAOYFB010000041">
    <property type="protein sequence ID" value="KAK4045235.1"/>
    <property type="molecule type" value="Genomic_DNA"/>
</dbReference>
<comment type="caution">
    <text evidence="2">The sequence shown here is derived from an EMBL/GenBank/DDBJ whole genome shotgun (WGS) entry which is preliminary data.</text>
</comment>
<dbReference type="InterPro" id="IPR029063">
    <property type="entry name" value="SAM-dependent_MTases_sf"/>
</dbReference>